<dbReference type="Proteomes" id="UP000299102">
    <property type="component" value="Unassembled WGS sequence"/>
</dbReference>
<organism evidence="11 12">
    <name type="scientific">Eumeta variegata</name>
    <name type="common">Bagworm moth</name>
    <name type="synonym">Eumeta japonica</name>
    <dbReference type="NCBI Taxonomy" id="151549"/>
    <lineage>
        <taxon>Eukaryota</taxon>
        <taxon>Metazoa</taxon>
        <taxon>Ecdysozoa</taxon>
        <taxon>Arthropoda</taxon>
        <taxon>Hexapoda</taxon>
        <taxon>Insecta</taxon>
        <taxon>Pterygota</taxon>
        <taxon>Neoptera</taxon>
        <taxon>Endopterygota</taxon>
        <taxon>Lepidoptera</taxon>
        <taxon>Glossata</taxon>
        <taxon>Ditrysia</taxon>
        <taxon>Tineoidea</taxon>
        <taxon>Psychidae</taxon>
        <taxon>Oiketicinae</taxon>
        <taxon>Eumeta</taxon>
    </lineage>
</organism>
<accession>A0A4C1SS39</accession>
<dbReference type="AlphaFoldDB" id="A0A4C1SS39"/>
<evidence type="ECO:0000256" key="7">
    <source>
        <dbReference type="ARBA" id="ARBA00023136"/>
    </source>
</evidence>
<keyword evidence="7 9" id="KW-0472">Membrane</keyword>
<dbReference type="InterPro" id="IPR036259">
    <property type="entry name" value="MFS_trans_sf"/>
</dbReference>
<dbReference type="PROSITE" id="PS00217">
    <property type="entry name" value="SUGAR_TRANSPORT_2"/>
    <property type="match status" value="1"/>
</dbReference>
<evidence type="ECO:0000256" key="5">
    <source>
        <dbReference type="ARBA" id="ARBA00022692"/>
    </source>
</evidence>
<dbReference type="PROSITE" id="PS50850">
    <property type="entry name" value="MFS"/>
    <property type="match status" value="1"/>
</dbReference>
<dbReference type="SUPFAM" id="SSF103473">
    <property type="entry name" value="MFS general substrate transporter"/>
    <property type="match status" value="1"/>
</dbReference>
<dbReference type="Gene3D" id="1.20.1250.20">
    <property type="entry name" value="MFS general substrate transporter like domains"/>
    <property type="match status" value="1"/>
</dbReference>
<protein>
    <submittedName>
        <fullName evidence="11">Facilitated trehalose transporter Tret1</fullName>
    </submittedName>
</protein>
<evidence type="ECO:0000256" key="8">
    <source>
        <dbReference type="ARBA" id="ARBA00023180"/>
    </source>
</evidence>
<evidence type="ECO:0000256" key="3">
    <source>
        <dbReference type="ARBA" id="ARBA00022475"/>
    </source>
</evidence>
<dbReference type="InterPro" id="IPR005829">
    <property type="entry name" value="Sugar_transporter_CS"/>
</dbReference>
<feature type="transmembrane region" description="Helical" evidence="9">
    <location>
        <begin position="355"/>
        <end position="376"/>
    </location>
</feature>
<keyword evidence="2" id="KW-0813">Transport</keyword>
<dbReference type="FunFam" id="1.20.1250.20:FF:000218">
    <property type="entry name" value="facilitated trehalose transporter Tret1"/>
    <property type="match status" value="1"/>
</dbReference>
<dbReference type="EMBL" id="BGZK01000015">
    <property type="protein sequence ID" value="GBP04795.1"/>
    <property type="molecule type" value="Genomic_DNA"/>
</dbReference>
<evidence type="ECO:0000256" key="1">
    <source>
        <dbReference type="ARBA" id="ARBA00004651"/>
    </source>
</evidence>
<feature type="domain" description="Major facilitator superfamily (MFS) profile" evidence="10">
    <location>
        <begin position="34"/>
        <end position="479"/>
    </location>
</feature>
<evidence type="ECO:0000313" key="12">
    <source>
        <dbReference type="Proteomes" id="UP000299102"/>
    </source>
</evidence>
<dbReference type="InterPro" id="IPR020846">
    <property type="entry name" value="MFS_dom"/>
</dbReference>
<feature type="transmembrane region" description="Helical" evidence="9">
    <location>
        <begin position="424"/>
        <end position="448"/>
    </location>
</feature>
<feature type="transmembrane region" description="Helical" evidence="9">
    <location>
        <begin position="192"/>
        <end position="210"/>
    </location>
</feature>
<reference evidence="11 12" key="1">
    <citation type="journal article" date="2019" name="Commun. Biol.">
        <title>The bagworm genome reveals a unique fibroin gene that provides high tensile strength.</title>
        <authorList>
            <person name="Kono N."/>
            <person name="Nakamura H."/>
            <person name="Ohtoshi R."/>
            <person name="Tomita M."/>
            <person name="Numata K."/>
            <person name="Arakawa K."/>
        </authorList>
    </citation>
    <scope>NUCLEOTIDE SEQUENCE [LARGE SCALE GENOMIC DNA]</scope>
</reference>
<dbReference type="PANTHER" id="PTHR48021">
    <property type="match status" value="1"/>
</dbReference>
<comment type="subcellular location">
    <subcellularLocation>
        <location evidence="1">Cell membrane</location>
        <topology evidence="1">Multi-pass membrane protein</topology>
    </subcellularLocation>
</comment>
<keyword evidence="3" id="KW-1003">Cell membrane</keyword>
<dbReference type="GO" id="GO:0022857">
    <property type="term" value="F:transmembrane transporter activity"/>
    <property type="evidence" value="ECO:0007669"/>
    <property type="project" value="InterPro"/>
</dbReference>
<feature type="transmembrane region" description="Helical" evidence="9">
    <location>
        <begin position="106"/>
        <end position="126"/>
    </location>
</feature>
<evidence type="ECO:0000313" key="11">
    <source>
        <dbReference type="EMBL" id="GBP04795.1"/>
    </source>
</evidence>
<evidence type="ECO:0000256" key="4">
    <source>
        <dbReference type="ARBA" id="ARBA00022597"/>
    </source>
</evidence>
<evidence type="ECO:0000256" key="6">
    <source>
        <dbReference type="ARBA" id="ARBA00022989"/>
    </source>
</evidence>
<name>A0A4C1SS39_EUMVA</name>
<feature type="transmembrane region" description="Helical" evidence="9">
    <location>
        <begin position="285"/>
        <end position="302"/>
    </location>
</feature>
<sequence>MYSADASAILKLEICPFFGYKTTFVSSPTFTGSMTCFVTAGASLNSMGYGLIVSFSSILLPQLKQENSLIPIDDATGSWIASIIGFSFSAGAFILPSLMNRYGRKVANLVSIMPMIIGWFCIVTATSVPALFVARILQGISAGMSSCLAPILIGEYTSPKNRGAFLTTISLAIASGVLVVHTAGVFLSWQQTALVCAFISFIDLLIVMHSPETPCWLADKGKYNESKRVFRWLRGDDEEEELHIMIETSIIVRELRLNSMKPTSLFDQFKRSVNYVNATLRKKEFYKPVILMFFLNLIGQWSGPNVISSYTYDIFHQIVGHSVSVPVLIITVDVQRIISNTCAVYFIKKLKRRTMLFATVSLNIVMFLLIALYVYAKAHNLLPFDHPAIGILMIHLHMFSIATGTLPLPFIVSGEVYPLEYRGIAGGITVLYQSVNLFVTVKTVPYLFASVGLWGAYVLYAGVVGLCLAMTGLLLPETKDRTLQDIEDEFRGRPLSPEEVKSIESLASLRLYSLDRRCSTPALF</sequence>
<dbReference type="InterPro" id="IPR005828">
    <property type="entry name" value="MFS_sugar_transport-like"/>
</dbReference>
<evidence type="ECO:0000256" key="2">
    <source>
        <dbReference type="ARBA" id="ARBA00022448"/>
    </source>
</evidence>
<dbReference type="InterPro" id="IPR050549">
    <property type="entry name" value="MFS_Trehalose_Transporter"/>
</dbReference>
<dbReference type="GO" id="GO:0005886">
    <property type="term" value="C:plasma membrane"/>
    <property type="evidence" value="ECO:0007669"/>
    <property type="project" value="UniProtKB-SubCell"/>
</dbReference>
<keyword evidence="8" id="KW-0325">Glycoprotein</keyword>
<feature type="transmembrane region" description="Helical" evidence="9">
    <location>
        <begin position="132"/>
        <end position="153"/>
    </location>
</feature>
<keyword evidence="5 9" id="KW-0812">Transmembrane</keyword>
<feature type="transmembrane region" description="Helical" evidence="9">
    <location>
        <begin position="165"/>
        <end position="186"/>
    </location>
</feature>
<keyword evidence="4" id="KW-0762">Sugar transport</keyword>
<comment type="caution">
    <text evidence="11">The sequence shown here is derived from an EMBL/GenBank/DDBJ whole genome shotgun (WGS) entry which is preliminary data.</text>
</comment>
<feature type="transmembrane region" description="Helical" evidence="9">
    <location>
        <begin position="79"/>
        <end position="99"/>
    </location>
</feature>
<dbReference type="InterPro" id="IPR003663">
    <property type="entry name" value="Sugar/inositol_transpt"/>
</dbReference>
<proteinExistence type="predicted"/>
<feature type="transmembrane region" description="Helical" evidence="9">
    <location>
        <begin position="388"/>
        <end position="412"/>
    </location>
</feature>
<keyword evidence="6 9" id="KW-1133">Transmembrane helix</keyword>
<dbReference type="Pfam" id="PF00083">
    <property type="entry name" value="Sugar_tr"/>
    <property type="match status" value="1"/>
</dbReference>
<feature type="transmembrane region" description="Helical" evidence="9">
    <location>
        <begin position="454"/>
        <end position="475"/>
    </location>
</feature>
<feature type="transmembrane region" description="Helical" evidence="9">
    <location>
        <begin position="36"/>
        <end position="59"/>
    </location>
</feature>
<dbReference type="OrthoDB" id="6133115at2759"/>
<evidence type="ECO:0000259" key="10">
    <source>
        <dbReference type="PROSITE" id="PS50850"/>
    </source>
</evidence>
<dbReference type="STRING" id="151549.A0A4C1SS39"/>
<gene>
    <name evidence="11" type="primary">Tret1</name>
    <name evidence="11" type="ORF">EVAR_3724_1</name>
</gene>
<keyword evidence="12" id="KW-1185">Reference proteome</keyword>
<dbReference type="PANTHER" id="PTHR48021:SF68">
    <property type="entry name" value="MAJOR FACILITATOR SUPERFAMILY (MFS) PROFILE DOMAIN-CONTAINING PROTEIN"/>
    <property type="match status" value="1"/>
</dbReference>
<evidence type="ECO:0000256" key="9">
    <source>
        <dbReference type="SAM" id="Phobius"/>
    </source>
</evidence>
<dbReference type="PRINTS" id="PR00171">
    <property type="entry name" value="SUGRTRNSPORT"/>
</dbReference>